<evidence type="ECO:0000256" key="5">
    <source>
        <dbReference type="ARBA" id="ARBA00023157"/>
    </source>
</evidence>
<dbReference type="RefSeq" id="XP_030641054.1">
    <property type="nucleotide sequence ID" value="XM_030785194.1"/>
</dbReference>
<keyword evidence="2" id="KW-0964">Secreted</keyword>
<feature type="coiled-coil region" evidence="6">
    <location>
        <begin position="448"/>
        <end position="475"/>
    </location>
</feature>
<keyword evidence="5" id="KW-1015">Disulfide bond</keyword>
<feature type="coiled-coil region" evidence="6">
    <location>
        <begin position="747"/>
        <end position="791"/>
    </location>
</feature>
<evidence type="ECO:0000259" key="8">
    <source>
        <dbReference type="PROSITE" id="PS51041"/>
    </source>
</evidence>
<dbReference type="PROSITE" id="PS51041">
    <property type="entry name" value="EMI"/>
    <property type="match status" value="1"/>
</dbReference>
<gene>
    <name evidence="10" type="primary">emilin3a</name>
</gene>
<dbReference type="GO" id="GO:0005576">
    <property type="term" value="C:extracellular region"/>
    <property type="evidence" value="ECO:0007669"/>
    <property type="project" value="UniProtKB-SubCell"/>
</dbReference>
<evidence type="ECO:0000256" key="7">
    <source>
        <dbReference type="SAM" id="MobiDB-lite"/>
    </source>
</evidence>
<dbReference type="InParanoid" id="A0A6J2W9N5"/>
<evidence type="ECO:0000313" key="9">
    <source>
        <dbReference type="Proteomes" id="UP000504632"/>
    </source>
</evidence>
<comment type="subcellular location">
    <subcellularLocation>
        <location evidence="1">Secreted</location>
        <location evidence="1">Extracellular space</location>
        <location evidence="1">Extracellular matrix</location>
    </subcellularLocation>
</comment>
<reference evidence="10" key="1">
    <citation type="submission" date="2025-08" db="UniProtKB">
        <authorList>
            <consortium name="RefSeq"/>
        </authorList>
    </citation>
    <scope>IDENTIFICATION</scope>
</reference>
<accession>A0A6J2W9N5</accession>
<evidence type="ECO:0000256" key="4">
    <source>
        <dbReference type="ARBA" id="ARBA00022729"/>
    </source>
</evidence>
<evidence type="ECO:0000256" key="6">
    <source>
        <dbReference type="SAM" id="Coils"/>
    </source>
</evidence>
<proteinExistence type="predicted"/>
<dbReference type="InterPro" id="IPR050392">
    <property type="entry name" value="Collagen/C1q_domain"/>
</dbReference>
<dbReference type="InterPro" id="IPR011489">
    <property type="entry name" value="EMI_domain"/>
</dbReference>
<dbReference type="AlphaFoldDB" id="A0A6J2W9N5"/>
<evidence type="ECO:0000256" key="2">
    <source>
        <dbReference type="ARBA" id="ARBA00022525"/>
    </source>
</evidence>
<dbReference type="OrthoDB" id="10266508at2759"/>
<sequence>MTSASGTFHSRKYPYNLYKSGPNPQYSPETPTGRHKNYCAYVVDKTVSFTVQDGAAPYVKAEYNKCAWGQKCPALMYRLFYKPTYKVAYKTVTELEWRCCPGFSGVGCNTGPAGFPHGMKAMPPFKGPMPPFQGPMPSHEGPMPVHKGPMPVHKGPMPVHKGPMSAHKGPLPSQKGPMPPFNMPVPSHKGPVLSHKGPMPSYKRPRPFYKGPMSFYRNSMHKGNPWIHSKAPASNMITYPGPQMRPPMSSNHGSSFEPYSVHQEPQPHPETIPGQHDPLTDDHEPLPDHHDPIPVDSSPDHGDPIQDHHDNVPEHQDPIGNYQEPLPDQNGSTPDHPDSEQITEEHAPPGGKDEDSVTAERLDQMEVEVQRLSQGLETLRGTVTGLEDGLRASLREDANRMLSALLSAAPAPMAAPALSTRDSSVEFGDLPGGAPDLDGLNAGHFPNLGELVGKVEELRAELQTKAAELVELRGTILGHDRTLKSLTGRSRNLTESPEGATTQKTLEKVLESKLGGERANMLEGFERRVEAAEQRCEGQAAEVRRQCQMEHMEGQEQLEQTLEGSAAGLRKELNNLHVQLQGLEPEDGCCSAVSGLAERVMLLEQSVGGLNESQIHLRVELSGHKDHVEGMLEGRLGYVEAKLNITGKKQGGLSGGSVGNLETRLERKLTALEERLFTAMEELGNVTAPALLEGQAVPTLETEVESLRKRVEVDTDRVQKQLSTLEVLCTSSCAPRPILTGNAAPLLAVGENENENLEKLIGRLDRQADRLDKLNSTLRVLNSRVSDKQNNEYGGLQGEVTFLKVSVRSVNRSLHGLQDSVGMVVQEVDRANATWQQREERLAQQVRGLVQLVSRQASMLGTGERKLTRLKGELQDLRRRLAGELQGCRSTALSVKKEVTDVGGRVARVEGQCGGLTNLAEDLERIRGELERQSDEYLAQVNGTLVRHSLQLSELRDGLKNCTGGSYLSESRGDQVTGLAQSRVAQYMEVQAHPRGDQFAIPVQLVNDQYQNP</sequence>
<protein>
    <submittedName>
        <fullName evidence="10">EMILIN-3</fullName>
    </submittedName>
</protein>
<feature type="domain" description="EMI" evidence="8">
    <location>
        <begin position="35"/>
        <end position="110"/>
    </location>
</feature>
<keyword evidence="3" id="KW-0272">Extracellular matrix</keyword>
<dbReference type="GO" id="GO:0031012">
    <property type="term" value="C:extracellular matrix"/>
    <property type="evidence" value="ECO:0007669"/>
    <property type="project" value="TreeGrafter"/>
</dbReference>
<dbReference type="PANTHER" id="PTHR15427:SF2">
    <property type="entry name" value="EMILIN-3"/>
    <property type="match status" value="1"/>
</dbReference>
<feature type="compositionally biased region" description="Basic and acidic residues" evidence="7">
    <location>
        <begin position="278"/>
        <end position="317"/>
    </location>
</feature>
<keyword evidence="6" id="KW-0175">Coiled coil</keyword>
<dbReference type="PANTHER" id="PTHR15427">
    <property type="entry name" value="EMILIN ELASTIN MICROFIBRIL INTERFACE-LOCATED PROTEIN ELASTIN MICROFIBRIL INTERFACER"/>
    <property type="match status" value="1"/>
</dbReference>
<dbReference type="Pfam" id="PF07546">
    <property type="entry name" value="EMI"/>
    <property type="match status" value="1"/>
</dbReference>
<evidence type="ECO:0000313" key="10">
    <source>
        <dbReference type="RefSeq" id="XP_030641054.1"/>
    </source>
</evidence>
<name>A0A6J2W9N5_CHACN</name>
<feature type="compositionally biased region" description="Basic and acidic residues" evidence="7">
    <location>
        <begin position="335"/>
        <end position="356"/>
    </location>
</feature>
<dbReference type="GeneID" id="115821367"/>
<evidence type="ECO:0000256" key="1">
    <source>
        <dbReference type="ARBA" id="ARBA00004498"/>
    </source>
</evidence>
<organism evidence="9 10">
    <name type="scientific">Chanos chanos</name>
    <name type="common">Milkfish</name>
    <name type="synonym">Mugil chanos</name>
    <dbReference type="NCBI Taxonomy" id="29144"/>
    <lineage>
        <taxon>Eukaryota</taxon>
        <taxon>Metazoa</taxon>
        <taxon>Chordata</taxon>
        <taxon>Craniata</taxon>
        <taxon>Vertebrata</taxon>
        <taxon>Euteleostomi</taxon>
        <taxon>Actinopterygii</taxon>
        <taxon>Neopterygii</taxon>
        <taxon>Teleostei</taxon>
        <taxon>Ostariophysi</taxon>
        <taxon>Gonorynchiformes</taxon>
        <taxon>Chanidae</taxon>
        <taxon>Chanos</taxon>
    </lineage>
</organism>
<keyword evidence="4" id="KW-0732">Signal</keyword>
<dbReference type="CTD" id="570521"/>
<dbReference type="Proteomes" id="UP000504632">
    <property type="component" value="Chromosome 9"/>
</dbReference>
<keyword evidence="9" id="KW-1185">Reference proteome</keyword>
<evidence type="ECO:0000256" key="3">
    <source>
        <dbReference type="ARBA" id="ARBA00022530"/>
    </source>
</evidence>
<feature type="region of interest" description="Disordered" evidence="7">
    <location>
        <begin position="237"/>
        <end position="356"/>
    </location>
</feature>